<feature type="transmembrane region" description="Helical" evidence="6">
    <location>
        <begin position="119"/>
        <end position="137"/>
    </location>
</feature>
<protein>
    <recommendedName>
        <fullName evidence="9">Major facilitator superfamily (MFS) profile domain-containing protein</fullName>
    </recommendedName>
</protein>
<dbReference type="GO" id="GO:0022857">
    <property type="term" value="F:transmembrane transporter activity"/>
    <property type="evidence" value="ECO:0007669"/>
    <property type="project" value="InterPro"/>
</dbReference>
<keyword evidence="2" id="KW-0813">Transport</keyword>
<keyword evidence="5 6" id="KW-0472">Membrane</keyword>
<feature type="transmembrane region" description="Helical" evidence="6">
    <location>
        <begin position="149"/>
        <end position="168"/>
    </location>
</feature>
<dbReference type="InterPro" id="IPR011701">
    <property type="entry name" value="MFS"/>
</dbReference>
<dbReference type="GO" id="GO:0016020">
    <property type="term" value="C:membrane"/>
    <property type="evidence" value="ECO:0007669"/>
    <property type="project" value="UniProtKB-SubCell"/>
</dbReference>
<evidence type="ECO:0000256" key="4">
    <source>
        <dbReference type="ARBA" id="ARBA00022989"/>
    </source>
</evidence>
<name>A0A8H6DWP8_COCSA</name>
<organism evidence="7 8">
    <name type="scientific">Cochliobolus sativus</name>
    <name type="common">Common root rot and spot blotch fungus</name>
    <name type="synonym">Bipolaris sorokiniana</name>
    <dbReference type="NCBI Taxonomy" id="45130"/>
    <lineage>
        <taxon>Eukaryota</taxon>
        <taxon>Fungi</taxon>
        <taxon>Dikarya</taxon>
        <taxon>Ascomycota</taxon>
        <taxon>Pezizomycotina</taxon>
        <taxon>Dothideomycetes</taxon>
        <taxon>Pleosporomycetidae</taxon>
        <taxon>Pleosporales</taxon>
        <taxon>Pleosporineae</taxon>
        <taxon>Pleosporaceae</taxon>
        <taxon>Bipolaris</taxon>
    </lineage>
</organism>
<gene>
    <name evidence="7" type="ORF">GGP41_006209</name>
</gene>
<evidence type="ECO:0000256" key="6">
    <source>
        <dbReference type="SAM" id="Phobius"/>
    </source>
</evidence>
<dbReference type="EMBL" id="WNKQ01000009">
    <property type="protein sequence ID" value="KAF5849300.1"/>
    <property type="molecule type" value="Genomic_DNA"/>
</dbReference>
<dbReference type="PANTHER" id="PTHR43791">
    <property type="entry name" value="PERMEASE-RELATED"/>
    <property type="match status" value="1"/>
</dbReference>
<dbReference type="Proteomes" id="UP000624244">
    <property type="component" value="Unassembled WGS sequence"/>
</dbReference>
<keyword evidence="3 6" id="KW-0812">Transmembrane</keyword>
<evidence type="ECO:0000256" key="1">
    <source>
        <dbReference type="ARBA" id="ARBA00004141"/>
    </source>
</evidence>
<feature type="transmembrane region" description="Helical" evidence="6">
    <location>
        <begin position="505"/>
        <end position="524"/>
    </location>
</feature>
<dbReference type="InterPro" id="IPR036259">
    <property type="entry name" value="MFS_trans_sf"/>
</dbReference>
<dbReference type="Gene3D" id="1.20.1250.20">
    <property type="entry name" value="MFS general substrate transporter like domains"/>
    <property type="match status" value="1"/>
</dbReference>
<evidence type="ECO:0000256" key="3">
    <source>
        <dbReference type="ARBA" id="ARBA00022692"/>
    </source>
</evidence>
<feature type="transmembrane region" description="Helical" evidence="6">
    <location>
        <begin position="229"/>
        <end position="252"/>
    </location>
</feature>
<dbReference type="AlphaFoldDB" id="A0A8H6DWP8"/>
<dbReference type="Pfam" id="PF07690">
    <property type="entry name" value="MFS_1"/>
    <property type="match status" value="1"/>
</dbReference>
<comment type="caution">
    <text evidence="7">The sequence shown here is derived from an EMBL/GenBank/DDBJ whole genome shotgun (WGS) entry which is preliminary data.</text>
</comment>
<dbReference type="PANTHER" id="PTHR43791:SF81">
    <property type="entry name" value="TRANSPORTER, PUTATIVE (AFU_ORTHOLOGUE AFUA_7G01190)-RELATED"/>
    <property type="match status" value="1"/>
</dbReference>
<keyword evidence="4 6" id="KW-1133">Transmembrane helix</keyword>
<evidence type="ECO:0000313" key="7">
    <source>
        <dbReference type="EMBL" id="KAF5849300.1"/>
    </source>
</evidence>
<feature type="transmembrane region" description="Helical" evidence="6">
    <location>
        <begin position="203"/>
        <end position="223"/>
    </location>
</feature>
<evidence type="ECO:0000256" key="5">
    <source>
        <dbReference type="ARBA" id="ARBA00023136"/>
    </source>
</evidence>
<evidence type="ECO:0008006" key="9">
    <source>
        <dbReference type="Google" id="ProtNLM"/>
    </source>
</evidence>
<sequence length="565" mass="63130">MQTTADFLNEKSKESAMSKDIELQQTHTFDGDFLNKKESEIEGQVQDLDEANIFLRQHNITPEYIAELLDDEAANKRVSRKVDLRLLPLLCGTYFLQFIDKQAISYSAVFDLFETTGITGAQYSWLGSIFYFAYLVAEWPSAYLAQHFPTARVVSIYCFCWGSVMLVTAATNNFAGFAAMRFLLGIFESVVTPAFMMQPARAGMFYCFNGMGAAIGGILFYGVGYANNFIVWKIIYLICGGMTVLWSLLLFFKLPDNIMSAKNFSVEEKALLIARAAKNRTGVYNRTIKPRQILEALTDAQIWLLFVYVLLNEVINGGMSNFGKLIIKDVAGGDALRTTLYGIPQGFAQVFWVFSGPFLASRLPNARTYMMALYICPTIIGTTLIWQLPRTNLAGCLAGYYLVCIQPTYSANKWTGLAKKTQVGSYVGGLVIALQFPASNVAGYTKRTTGTAFVFLAYCIGNIIGESLPRNPKFVAFPRFDVKKTLGPQAFLAKEAPIYETGVRTVLACSVAQFFLAFAIRALLARRNAQRDREEAEGLQDRTASEMGIIEDATDFHNRKFRYRL</sequence>
<reference evidence="7" key="1">
    <citation type="submission" date="2019-11" db="EMBL/GenBank/DDBJ databases">
        <title>Bipolaris sorokiniana Genome sequencing.</title>
        <authorList>
            <person name="Wang H."/>
        </authorList>
    </citation>
    <scope>NUCLEOTIDE SEQUENCE</scope>
</reference>
<feature type="transmembrane region" description="Helical" evidence="6">
    <location>
        <begin position="369"/>
        <end position="388"/>
    </location>
</feature>
<accession>A0A8H6DWP8</accession>
<proteinExistence type="predicted"/>
<evidence type="ECO:0000313" key="8">
    <source>
        <dbReference type="Proteomes" id="UP000624244"/>
    </source>
</evidence>
<dbReference type="SUPFAM" id="SSF103473">
    <property type="entry name" value="MFS general substrate transporter"/>
    <property type="match status" value="1"/>
</dbReference>
<evidence type="ECO:0000256" key="2">
    <source>
        <dbReference type="ARBA" id="ARBA00022448"/>
    </source>
</evidence>
<comment type="subcellular location">
    <subcellularLocation>
        <location evidence="1">Membrane</location>
        <topology evidence="1">Multi-pass membrane protein</topology>
    </subcellularLocation>
</comment>